<name>A0A6B1D7R8_9CHLR</name>
<comment type="caution">
    <text evidence="3">The sequence shown here is derived from an EMBL/GenBank/DDBJ whole genome shotgun (WGS) entry which is preliminary data.</text>
</comment>
<feature type="compositionally biased region" description="Basic and acidic residues" evidence="1">
    <location>
        <begin position="137"/>
        <end position="155"/>
    </location>
</feature>
<evidence type="ECO:0000256" key="1">
    <source>
        <dbReference type="SAM" id="MobiDB-lite"/>
    </source>
</evidence>
<dbReference type="EMBL" id="VXMH01000054">
    <property type="protein sequence ID" value="MYC95365.1"/>
    <property type="molecule type" value="Genomic_DNA"/>
</dbReference>
<reference evidence="3" key="1">
    <citation type="submission" date="2019-09" db="EMBL/GenBank/DDBJ databases">
        <title>Characterisation of the sponge microbiome using genome-centric metagenomics.</title>
        <authorList>
            <person name="Engelberts J.P."/>
            <person name="Robbins S.J."/>
            <person name="De Goeij J.M."/>
            <person name="Aranda M."/>
            <person name="Bell S.C."/>
            <person name="Webster N.S."/>
        </authorList>
    </citation>
    <scope>NUCLEOTIDE SEQUENCE</scope>
    <source>
        <strain evidence="3">SB0661_bin_32</strain>
    </source>
</reference>
<keyword evidence="2" id="KW-0812">Transmembrane</keyword>
<feature type="region of interest" description="Disordered" evidence="1">
    <location>
        <begin position="160"/>
        <end position="184"/>
    </location>
</feature>
<feature type="transmembrane region" description="Helical" evidence="2">
    <location>
        <begin position="21"/>
        <end position="46"/>
    </location>
</feature>
<feature type="region of interest" description="Disordered" evidence="1">
    <location>
        <begin position="136"/>
        <end position="155"/>
    </location>
</feature>
<keyword evidence="2" id="KW-1133">Transmembrane helix</keyword>
<protein>
    <submittedName>
        <fullName evidence="3">Uncharacterized protein</fullName>
    </submittedName>
</protein>
<evidence type="ECO:0000313" key="3">
    <source>
        <dbReference type="EMBL" id="MYC95365.1"/>
    </source>
</evidence>
<feature type="compositionally biased region" description="Low complexity" evidence="1">
    <location>
        <begin position="74"/>
        <end position="84"/>
    </location>
</feature>
<gene>
    <name evidence="3" type="ORF">F4X14_10365</name>
</gene>
<evidence type="ECO:0000256" key="2">
    <source>
        <dbReference type="SAM" id="Phobius"/>
    </source>
</evidence>
<feature type="compositionally biased region" description="Low complexity" evidence="1">
    <location>
        <begin position="166"/>
        <end position="184"/>
    </location>
</feature>
<feature type="region of interest" description="Disordered" evidence="1">
    <location>
        <begin position="70"/>
        <end position="130"/>
    </location>
</feature>
<dbReference type="AlphaFoldDB" id="A0A6B1D7R8"/>
<keyword evidence="2" id="KW-0472">Membrane</keyword>
<proteinExistence type="predicted"/>
<organism evidence="3">
    <name type="scientific">Caldilineaceae bacterium SB0661_bin_32</name>
    <dbReference type="NCBI Taxonomy" id="2605255"/>
    <lineage>
        <taxon>Bacteria</taxon>
        <taxon>Bacillati</taxon>
        <taxon>Chloroflexota</taxon>
        <taxon>Caldilineae</taxon>
        <taxon>Caldilineales</taxon>
        <taxon>Caldilineaceae</taxon>
    </lineage>
</organism>
<sequence length="184" mass="19056">MGMDECRAAQDGKVALCMVALCMVALCMVALCVVVLCVVALCVVALCVAPAVQPRAVQLRAVQLRAVQPRAVQPRPSSRSSGSRKLLVSGPSKASRGAPTAAVGARSAPTSRRTRAGICSSSSLRRRGKKVVVLGPTRRDRTPVSRPERLAAGDRGRFTFPASQITARSTSSGATVSGTSDPSA</sequence>
<accession>A0A6B1D7R8</accession>